<dbReference type="InterPro" id="IPR022607">
    <property type="entry name" value="Phage_T4_Gp53_baseplate_wedge"/>
</dbReference>
<dbReference type="Pfam" id="PF11246">
    <property type="entry name" value="Phage_gp53"/>
    <property type="match status" value="1"/>
</dbReference>
<gene>
    <name evidence="1" type="ORF">phiA829_064</name>
</gene>
<accession>A0A1W6DY84</accession>
<dbReference type="EMBL" id="KY914485">
    <property type="protein sequence ID" value="ARK07884.1"/>
    <property type="molecule type" value="Genomic_DNA"/>
</dbReference>
<keyword evidence="2" id="KW-1185">Reference proteome</keyword>
<evidence type="ECO:0000313" key="2">
    <source>
        <dbReference type="Proteomes" id="UP000221506"/>
    </source>
</evidence>
<evidence type="ECO:0000313" key="1">
    <source>
        <dbReference type="EMBL" id="ARK07884.1"/>
    </source>
</evidence>
<dbReference type="Proteomes" id="UP000221506">
    <property type="component" value="Segment"/>
</dbReference>
<protein>
    <submittedName>
        <fullName evidence="1">Putative baseplate wedge subunit</fullName>
    </submittedName>
</protein>
<organism evidence="1 2">
    <name type="scientific">Aeromonas phage phiA8-29</name>
    <dbReference type="NCBI Taxonomy" id="1978922"/>
    <lineage>
        <taxon>Viruses</taxon>
        <taxon>Duplodnaviria</taxon>
        <taxon>Heunggongvirae</taxon>
        <taxon>Uroviricota</taxon>
        <taxon>Caudoviricetes</taxon>
        <taxon>Pantevenvirales</taxon>
        <taxon>Ackermannviridae</taxon>
        <taxon>Tedavirus</taxon>
        <taxon>Tedavirus A829</taxon>
    </lineage>
</organism>
<reference evidence="1 2" key="1">
    <citation type="submission" date="2017-04" db="EMBL/GenBank/DDBJ databases">
        <title>Complete genome sequence and characterization of temperature-dependent bacteriophage phiA8-29 infecting Aeromonas.</title>
        <authorList>
            <person name="He Y."/>
            <person name="Yang H."/>
        </authorList>
    </citation>
    <scope>NUCLEOTIDE SEQUENCE [LARGE SCALE GENOMIC DNA]</scope>
</reference>
<sequence length="182" mass="21142">MELLKLLPRRYYVVDGVTYLVTNLSATFNVSSTLLTTEALYLKYVIKDGETPRDLAERLYDNRDLYWTIFIFNGLTNTVNDWPMHSGDLYEQAARTWGYDKVDEVVSYSDDSGNLVDLNGVRFQHGLADSTPDDQTVITTYNLKPVTRYDLLEMENESKRNIKLLDPRYMDQFLASVRKELQ</sequence>
<name>A0A1W6DY84_9CAUD</name>
<proteinExistence type="predicted"/>